<reference evidence="1 2" key="2">
    <citation type="journal article" date="2022" name="Mol. Ecol. Resour.">
        <title>The genomes of chicory, endive, great burdock and yacon provide insights into Asteraceae paleo-polyploidization history and plant inulin production.</title>
        <authorList>
            <person name="Fan W."/>
            <person name="Wang S."/>
            <person name="Wang H."/>
            <person name="Wang A."/>
            <person name="Jiang F."/>
            <person name="Liu H."/>
            <person name="Zhao H."/>
            <person name="Xu D."/>
            <person name="Zhang Y."/>
        </authorList>
    </citation>
    <scope>NUCLEOTIDE SEQUENCE [LARGE SCALE GENOMIC DNA]</scope>
    <source>
        <strain evidence="2">cv. Punajuju</strain>
        <tissue evidence="1">Leaves</tissue>
    </source>
</reference>
<proteinExistence type="predicted"/>
<comment type="caution">
    <text evidence="1">The sequence shown here is derived from an EMBL/GenBank/DDBJ whole genome shotgun (WGS) entry which is preliminary data.</text>
</comment>
<protein>
    <submittedName>
        <fullName evidence="1">Uncharacterized protein</fullName>
    </submittedName>
</protein>
<sequence length="369" mass="41977">MEAKSILHMNIGNGESSYANNSSVAETAVLKTMPVLKNTIKDMANRDIIFIRCFKMADLGCSSSPNSLLVAFNVINIVRDLCEEEHREAPQFQLHLNDLFENDFNNLLKMVPKFYSDLKNQNREGVGPCFVSATPGSFYGRLFPDQSLHLVHSTYGVHWLSQVPYGVESNISNIYIAKSSPPDVLKAYKKQFDTDFKTFLQMRSEEIVHGGCMVLTVLGRSINDPTSDDSCKFWELLAESLVDMVNLGLIQESKLNSFNLPYYSPCEDEVRNIIWNEGSFSLDSMNIFQVNWDPHDTDYTNIKDFEEPSHIHGKITAKIMRAVMEPLLTSHFGNSIVDILFKKYEKRVALHLASKKTRHFNIVISLSRK</sequence>
<organism evidence="1 2">
    <name type="scientific">Cichorium intybus</name>
    <name type="common">Chicory</name>
    <dbReference type="NCBI Taxonomy" id="13427"/>
    <lineage>
        <taxon>Eukaryota</taxon>
        <taxon>Viridiplantae</taxon>
        <taxon>Streptophyta</taxon>
        <taxon>Embryophyta</taxon>
        <taxon>Tracheophyta</taxon>
        <taxon>Spermatophyta</taxon>
        <taxon>Magnoliopsida</taxon>
        <taxon>eudicotyledons</taxon>
        <taxon>Gunneridae</taxon>
        <taxon>Pentapetalae</taxon>
        <taxon>asterids</taxon>
        <taxon>campanulids</taxon>
        <taxon>Asterales</taxon>
        <taxon>Asteraceae</taxon>
        <taxon>Cichorioideae</taxon>
        <taxon>Cichorieae</taxon>
        <taxon>Cichoriinae</taxon>
        <taxon>Cichorium</taxon>
    </lineage>
</organism>
<accession>A0ACB8YYC4</accession>
<evidence type="ECO:0000313" key="1">
    <source>
        <dbReference type="EMBL" id="KAI3690441.1"/>
    </source>
</evidence>
<evidence type="ECO:0000313" key="2">
    <source>
        <dbReference type="Proteomes" id="UP001055811"/>
    </source>
</evidence>
<name>A0ACB8YYC4_CICIN</name>
<keyword evidence="2" id="KW-1185">Reference proteome</keyword>
<dbReference type="Proteomes" id="UP001055811">
    <property type="component" value="Linkage Group LG09"/>
</dbReference>
<dbReference type="EMBL" id="CM042017">
    <property type="protein sequence ID" value="KAI3690441.1"/>
    <property type="molecule type" value="Genomic_DNA"/>
</dbReference>
<gene>
    <name evidence="1" type="ORF">L2E82_48467</name>
</gene>
<reference evidence="2" key="1">
    <citation type="journal article" date="2022" name="Mol. Ecol. Resour.">
        <title>The genomes of chicory, endive, great burdock and yacon provide insights into Asteraceae palaeo-polyploidization history and plant inulin production.</title>
        <authorList>
            <person name="Fan W."/>
            <person name="Wang S."/>
            <person name="Wang H."/>
            <person name="Wang A."/>
            <person name="Jiang F."/>
            <person name="Liu H."/>
            <person name="Zhao H."/>
            <person name="Xu D."/>
            <person name="Zhang Y."/>
        </authorList>
    </citation>
    <scope>NUCLEOTIDE SEQUENCE [LARGE SCALE GENOMIC DNA]</scope>
    <source>
        <strain evidence="2">cv. Punajuju</strain>
    </source>
</reference>